<dbReference type="KEGG" id="mhz:Metho_0787"/>
<dbReference type="AlphaFoldDB" id="L0KWF6"/>
<dbReference type="Pfam" id="PF01928">
    <property type="entry name" value="CYTH"/>
    <property type="match status" value="1"/>
</dbReference>
<dbReference type="PANTHER" id="PTHR30005:SF0">
    <property type="entry name" value="RETROGRADE REGULATION PROTEIN 2"/>
    <property type="match status" value="1"/>
</dbReference>
<name>L0KWF6_METHD</name>
<sequence length="416" mass="48407">MEIEAKFSVPKKDTFEALMSAQSIGPFALSTAVQARLEDTYLDTVDMAIMSSGHYLRRRQKEDSIIYTIKSLGGMRKNGVRHREEMEYLLKQDTPFEKWNDPDMKEFLAGIVGKNKLIPLFNVSHIRNVRNIFNKEKHVAELSLDDVLITVWEKRLEYLEIEVEMLPEGNKGDMEKLMDELKKNYSLSPDSLAKFEYALQLMQEVEKEGPFLKENMDLVSKPLSVQKLFEIHHVERVHARKVTENALKLFDELKEVHGLEEEYRRVIWIAALVHDVGVYTNMADHHKTGRDILMHSPPRELPHRFWPVAVWTTFLHKKKMSREKLEKLQLKPFGKMSAQMQENTLRLAALIRIADGLDYSRMHSQLNRITIEEKKILITVQGPGAQTDAARADEKSDLWRILYEHEITFKAAEQNP</sequence>
<dbReference type="PROSITE" id="PS51707">
    <property type="entry name" value="CYTH"/>
    <property type="match status" value="1"/>
</dbReference>
<dbReference type="Proteomes" id="UP000010866">
    <property type="component" value="Chromosome"/>
</dbReference>
<dbReference type="RefSeq" id="WP_015324202.1">
    <property type="nucleotide sequence ID" value="NC_019977.1"/>
</dbReference>
<dbReference type="GeneID" id="32188812"/>
<evidence type="ECO:0000313" key="2">
    <source>
        <dbReference type="EMBL" id="AGB49035.1"/>
    </source>
</evidence>
<dbReference type="CDD" id="cd00077">
    <property type="entry name" value="HDc"/>
    <property type="match status" value="1"/>
</dbReference>
<dbReference type="SUPFAM" id="SSF55154">
    <property type="entry name" value="CYTH-like phosphatases"/>
    <property type="match status" value="1"/>
</dbReference>
<dbReference type="InterPro" id="IPR033469">
    <property type="entry name" value="CYTH-like_dom_sf"/>
</dbReference>
<dbReference type="EMBL" id="CP003362">
    <property type="protein sequence ID" value="AGB49035.1"/>
    <property type="molecule type" value="Genomic_DNA"/>
</dbReference>
<feature type="domain" description="CYTH" evidence="1">
    <location>
        <begin position="1"/>
        <end position="203"/>
    </location>
</feature>
<dbReference type="Pfam" id="PF21447">
    <property type="entry name" value="Ppx-GppA_III"/>
    <property type="match status" value="1"/>
</dbReference>
<dbReference type="InterPro" id="IPR048950">
    <property type="entry name" value="Ppx_GppA_C"/>
</dbReference>
<reference evidence="3" key="1">
    <citation type="submission" date="2012-02" db="EMBL/GenBank/DDBJ databases">
        <title>Complete sequence of chromosome of Methanomethylovorans hollandica DSM 15978.</title>
        <authorList>
            <person name="Lucas S."/>
            <person name="Copeland A."/>
            <person name="Lapidus A."/>
            <person name="Glavina del Rio T."/>
            <person name="Dalin E."/>
            <person name="Tice H."/>
            <person name="Bruce D."/>
            <person name="Goodwin L."/>
            <person name="Pitluck S."/>
            <person name="Peters L."/>
            <person name="Mikhailova N."/>
            <person name="Held B."/>
            <person name="Kyrpides N."/>
            <person name="Mavromatis K."/>
            <person name="Ivanova N."/>
            <person name="Brettin T."/>
            <person name="Detter J.C."/>
            <person name="Han C."/>
            <person name="Larimer F."/>
            <person name="Land M."/>
            <person name="Hauser L."/>
            <person name="Markowitz V."/>
            <person name="Cheng J.-F."/>
            <person name="Hugenholtz P."/>
            <person name="Woyke T."/>
            <person name="Wu D."/>
            <person name="Spring S."/>
            <person name="Schroeder M."/>
            <person name="Brambilla E."/>
            <person name="Klenk H.-P."/>
            <person name="Eisen J.A."/>
        </authorList>
    </citation>
    <scope>NUCLEOTIDE SEQUENCE [LARGE SCALE GENOMIC DNA]</scope>
    <source>
        <strain evidence="3">DSM 15978 / NBRC 107637 / DMS1</strain>
    </source>
</reference>
<dbReference type="STRING" id="867904.Metho_0787"/>
<dbReference type="Gene3D" id="2.40.320.10">
    <property type="entry name" value="Hypothetical Protein Pfu-838710-001"/>
    <property type="match status" value="1"/>
</dbReference>
<dbReference type="PANTHER" id="PTHR30005">
    <property type="entry name" value="EXOPOLYPHOSPHATASE"/>
    <property type="match status" value="1"/>
</dbReference>
<organism evidence="2 3">
    <name type="scientific">Methanomethylovorans hollandica (strain DSM 15978 / NBRC 107637 / DMS1)</name>
    <dbReference type="NCBI Taxonomy" id="867904"/>
    <lineage>
        <taxon>Archaea</taxon>
        <taxon>Methanobacteriati</taxon>
        <taxon>Methanobacteriota</taxon>
        <taxon>Stenosarchaea group</taxon>
        <taxon>Methanomicrobia</taxon>
        <taxon>Methanosarcinales</taxon>
        <taxon>Methanosarcinaceae</taxon>
        <taxon>Methanomethylovorans</taxon>
    </lineage>
</organism>
<dbReference type="Gene3D" id="1.10.3210.10">
    <property type="entry name" value="Hypothetical protein af1432"/>
    <property type="match status" value="1"/>
</dbReference>
<evidence type="ECO:0000259" key="1">
    <source>
        <dbReference type="PROSITE" id="PS51707"/>
    </source>
</evidence>
<accession>L0KWF6</accession>
<protein>
    <recommendedName>
        <fullName evidence="1">CYTH domain-containing protein</fullName>
    </recommendedName>
</protein>
<evidence type="ECO:0000313" key="3">
    <source>
        <dbReference type="Proteomes" id="UP000010866"/>
    </source>
</evidence>
<dbReference type="InterPro" id="IPR003607">
    <property type="entry name" value="HD/PDEase_dom"/>
</dbReference>
<dbReference type="InterPro" id="IPR050273">
    <property type="entry name" value="GppA/Ppx_hydrolase"/>
</dbReference>
<keyword evidence="3" id="KW-1185">Reference proteome</keyword>
<dbReference type="HOGENOM" id="CLU_659905_0_0_2"/>
<dbReference type="SUPFAM" id="SSF109604">
    <property type="entry name" value="HD-domain/PDEase-like"/>
    <property type="match status" value="1"/>
</dbReference>
<dbReference type="SMART" id="SM01118">
    <property type="entry name" value="CYTH"/>
    <property type="match status" value="1"/>
</dbReference>
<gene>
    <name evidence="2" type="ordered locus">Metho_0787</name>
</gene>
<proteinExistence type="predicted"/>
<dbReference type="InterPro" id="IPR023577">
    <property type="entry name" value="CYTH_domain"/>
</dbReference>
<dbReference type="OrthoDB" id="125235at2157"/>